<evidence type="ECO:0000313" key="2">
    <source>
        <dbReference type="Proteomes" id="UP000693952"/>
    </source>
</evidence>
<gene>
    <name evidence="1" type="ORF">KSS89_28295</name>
</gene>
<sequence>MAGGKTPLAQQGWAPAKTAGEMSGLAEGKRQACAGAWIEQGGMGCLSCYGCRWPRIVIFYMKCQLNIHGKSTEKYFQDNHQDHGKYLSN</sequence>
<keyword evidence="2" id="KW-1185">Reference proteome</keyword>
<dbReference type="Proteomes" id="UP000693952">
    <property type="component" value="Chromosome"/>
</dbReference>
<dbReference type="RefSeq" id="WP_124347303.1">
    <property type="nucleotide sequence ID" value="NZ_CP027706.1"/>
</dbReference>
<reference evidence="1" key="1">
    <citation type="submission" date="2021-06" db="EMBL/GenBank/DDBJ databases">
        <title>Updating the genus Pseudomonas: Description of 43 new species and partition of the Pseudomonas putida group.</title>
        <authorList>
            <person name="Girard L."/>
            <person name="Lood C."/>
            <person name="Vandamme P."/>
            <person name="Rokni-Zadeh H."/>
            <person name="van Noort V."/>
            <person name="Hofte M."/>
            <person name="Lavigne R."/>
            <person name="De Mot R."/>
        </authorList>
    </citation>
    <scope>NUCLEOTIDE SEQUENCE</scope>
    <source>
        <strain evidence="1">CMR12a</strain>
    </source>
</reference>
<protein>
    <submittedName>
        <fullName evidence="1">Uncharacterized protein</fullName>
    </submittedName>
</protein>
<evidence type="ECO:0000313" key="1">
    <source>
        <dbReference type="EMBL" id="QXH40071.1"/>
    </source>
</evidence>
<organism evidence="1 2">
    <name type="scientific">Pseudomonas sessilinigenes</name>
    <dbReference type="NCBI Taxonomy" id="658629"/>
    <lineage>
        <taxon>Bacteria</taxon>
        <taxon>Pseudomonadati</taxon>
        <taxon>Pseudomonadota</taxon>
        <taxon>Gammaproteobacteria</taxon>
        <taxon>Pseudomonadales</taxon>
        <taxon>Pseudomonadaceae</taxon>
        <taxon>Pseudomonas</taxon>
    </lineage>
</organism>
<dbReference type="EMBL" id="CP077074">
    <property type="protein sequence ID" value="QXH40071.1"/>
    <property type="molecule type" value="Genomic_DNA"/>
</dbReference>
<proteinExistence type="predicted"/>
<name>A0ABX8MLD6_9PSED</name>
<accession>A0ABX8MLD6</accession>